<evidence type="ECO:0000313" key="2">
    <source>
        <dbReference type="Proteomes" id="UP000574390"/>
    </source>
</evidence>
<reference evidence="1 2" key="1">
    <citation type="submission" date="2020-04" db="EMBL/GenBank/DDBJ databases">
        <title>Perkinsus olseni comparative genomics.</title>
        <authorList>
            <person name="Bogema D.R."/>
        </authorList>
    </citation>
    <scope>NUCLEOTIDE SEQUENCE [LARGE SCALE GENOMIC DNA]</scope>
    <source>
        <strain evidence="1">ATCC PRA-205</strain>
    </source>
</reference>
<name>A0A7J6T887_PEROL</name>
<comment type="caution">
    <text evidence="1">The sequence shown here is derived from an EMBL/GenBank/DDBJ whole genome shotgun (WGS) entry which is preliminary data.</text>
</comment>
<dbReference type="EMBL" id="JABANM010009107">
    <property type="protein sequence ID" value="KAF4741484.1"/>
    <property type="molecule type" value="Genomic_DNA"/>
</dbReference>
<proteinExistence type="predicted"/>
<sequence>PTADILESLTTRELQDAASVFHLPSPDEDKSTEELRKDLIASLAAALSGWEIFGVRIRKDTVLGSRTYVSFAPQHRPRCFPHSPLEAILFPVGSLHQQQSIVFED</sequence>
<dbReference type="AlphaFoldDB" id="A0A7J6T887"/>
<dbReference type="Proteomes" id="UP000574390">
    <property type="component" value="Unassembled WGS sequence"/>
</dbReference>
<evidence type="ECO:0000313" key="1">
    <source>
        <dbReference type="EMBL" id="KAF4741484.1"/>
    </source>
</evidence>
<feature type="non-terminal residue" evidence="1">
    <location>
        <position position="1"/>
    </location>
</feature>
<organism evidence="1 2">
    <name type="scientific">Perkinsus olseni</name>
    <name type="common">Perkinsus atlanticus</name>
    <dbReference type="NCBI Taxonomy" id="32597"/>
    <lineage>
        <taxon>Eukaryota</taxon>
        <taxon>Sar</taxon>
        <taxon>Alveolata</taxon>
        <taxon>Perkinsozoa</taxon>
        <taxon>Perkinsea</taxon>
        <taxon>Perkinsida</taxon>
        <taxon>Perkinsidae</taxon>
        <taxon>Perkinsus</taxon>
    </lineage>
</organism>
<accession>A0A7J6T887</accession>
<gene>
    <name evidence="1" type="ORF">FOZ62_015435</name>
</gene>
<protein>
    <submittedName>
        <fullName evidence="1">Uncharacterized protein</fullName>
    </submittedName>
</protein>
<feature type="non-terminal residue" evidence="1">
    <location>
        <position position="105"/>
    </location>
</feature>